<dbReference type="EMBL" id="JH688012">
    <property type="protein sequence ID" value="EJD34073.1"/>
    <property type="molecule type" value="Genomic_DNA"/>
</dbReference>
<dbReference type="KEGG" id="adl:AURDEDRAFT_176879"/>
<evidence type="ECO:0000313" key="2">
    <source>
        <dbReference type="Proteomes" id="UP000006514"/>
    </source>
</evidence>
<protein>
    <submittedName>
        <fullName evidence="1">Uncharacterized protein</fullName>
    </submittedName>
</protein>
<evidence type="ECO:0000313" key="1">
    <source>
        <dbReference type="EMBL" id="EJD34073.1"/>
    </source>
</evidence>
<organism evidence="1 2">
    <name type="scientific">Auricularia subglabra (strain TFB-10046 / SS5)</name>
    <name type="common">White-rot fungus</name>
    <name type="synonym">Auricularia delicata (strain TFB10046)</name>
    <dbReference type="NCBI Taxonomy" id="717982"/>
    <lineage>
        <taxon>Eukaryota</taxon>
        <taxon>Fungi</taxon>
        <taxon>Dikarya</taxon>
        <taxon>Basidiomycota</taxon>
        <taxon>Agaricomycotina</taxon>
        <taxon>Agaricomycetes</taxon>
        <taxon>Auriculariales</taxon>
        <taxon>Auriculariaceae</taxon>
        <taxon>Auricularia</taxon>
    </lineage>
</organism>
<name>J0CUQ3_AURST</name>
<dbReference type="InParanoid" id="J0CUQ3"/>
<reference evidence="2" key="1">
    <citation type="journal article" date="2012" name="Science">
        <title>The Paleozoic origin of enzymatic lignin decomposition reconstructed from 31 fungal genomes.</title>
        <authorList>
            <person name="Floudas D."/>
            <person name="Binder M."/>
            <person name="Riley R."/>
            <person name="Barry K."/>
            <person name="Blanchette R.A."/>
            <person name="Henrissat B."/>
            <person name="Martinez A.T."/>
            <person name="Otillar R."/>
            <person name="Spatafora J.W."/>
            <person name="Yadav J.S."/>
            <person name="Aerts A."/>
            <person name="Benoit I."/>
            <person name="Boyd A."/>
            <person name="Carlson A."/>
            <person name="Copeland A."/>
            <person name="Coutinho P.M."/>
            <person name="de Vries R.P."/>
            <person name="Ferreira P."/>
            <person name="Findley K."/>
            <person name="Foster B."/>
            <person name="Gaskell J."/>
            <person name="Glotzer D."/>
            <person name="Gorecki P."/>
            <person name="Heitman J."/>
            <person name="Hesse C."/>
            <person name="Hori C."/>
            <person name="Igarashi K."/>
            <person name="Jurgens J.A."/>
            <person name="Kallen N."/>
            <person name="Kersten P."/>
            <person name="Kohler A."/>
            <person name="Kuees U."/>
            <person name="Kumar T.K.A."/>
            <person name="Kuo A."/>
            <person name="LaButti K."/>
            <person name="Larrondo L.F."/>
            <person name="Lindquist E."/>
            <person name="Ling A."/>
            <person name="Lombard V."/>
            <person name="Lucas S."/>
            <person name="Lundell T."/>
            <person name="Martin R."/>
            <person name="McLaughlin D.J."/>
            <person name="Morgenstern I."/>
            <person name="Morin E."/>
            <person name="Murat C."/>
            <person name="Nagy L.G."/>
            <person name="Nolan M."/>
            <person name="Ohm R.A."/>
            <person name="Patyshakuliyeva A."/>
            <person name="Rokas A."/>
            <person name="Ruiz-Duenas F.J."/>
            <person name="Sabat G."/>
            <person name="Salamov A."/>
            <person name="Samejima M."/>
            <person name="Schmutz J."/>
            <person name="Slot J.C."/>
            <person name="St John F."/>
            <person name="Stenlid J."/>
            <person name="Sun H."/>
            <person name="Sun S."/>
            <person name="Syed K."/>
            <person name="Tsang A."/>
            <person name="Wiebenga A."/>
            <person name="Young D."/>
            <person name="Pisabarro A."/>
            <person name="Eastwood D.C."/>
            <person name="Martin F."/>
            <person name="Cullen D."/>
            <person name="Grigoriev I.V."/>
            <person name="Hibbett D.S."/>
        </authorList>
    </citation>
    <scope>NUCLEOTIDE SEQUENCE [LARGE SCALE GENOMIC DNA]</scope>
    <source>
        <strain evidence="2">TFB10046</strain>
    </source>
</reference>
<accession>J0CUQ3</accession>
<dbReference type="AlphaFoldDB" id="J0CUQ3"/>
<keyword evidence="2" id="KW-1185">Reference proteome</keyword>
<proteinExistence type="predicted"/>
<gene>
    <name evidence="1" type="ORF">AURDEDRAFT_176879</name>
</gene>
<sequence length="265" mass="29896">MLKNQFPALKTLFLIAEAVRGAHHLTSQFPLALDSLALEVRNGHGSALLDHFNKGIARIRTAYYDGMLFRRFRPSSDPWTRMTVSTFTNHGLSFVLRFESNSGARLDITHVNMWMWEVQSLHHLPQFAHITELVIHEAAVMKHPSPRVPDLPSVITLVIVVKPKAIRPGGTIRFFSSDRGDEPLVRCAGLLIVEIVCIARGPQLLDEHDVKHFLARDIDYDANKLTLLSFVGTDLASHSAYDWGEVAEEIRHRTSFIPDPNDVHN</sequence>
<dbReference type="Proteomes" id="UP000006514">
    <property type="component" value="Unassembled WGS sequence"/>
</dbReference>